<feature type="region of interest" description="Disordered" evidence="6">
    <location>
        <begin position="250"/>
        <end position="270"/>
    </location>
</feature>
<evidence type="ECO:0000256" key="4">
    <source>
        <dbReference type="ARBA" id="ARBA00023004"/>
    </source>
</evidence>
<gene>
    <name evidence="9" type="primary">LOC107120029</name>
</gene>
<dbReference type="PANTHER" id="PTHR11431:SF23">
    <property type="entry name" value="FERRITIN"/>
    <property type="match status" value="1"/>
</dbReference>
<keyword evidence="4 5" id="KW-0408">Iron</keyword>
<feature type="domain" description="Ferritin-like diiron" evidence="7">
    <location>
        <begin position="31"/>
        <end position="180"/>
    </location>
</feature>
<name>A0ABM1KWR9_GEKJA</name>
<dbReference type="PROSITE" id="PS50905">
    <property type="entry name" value="FERRITIN_LIKE"/>
    <property type="match status" value="1"/>
</dbReference>
<dbReference type="InterPro" id="IPR009040">
    <property type="entry name" value="Ferritin-like_diiron"/>
</dbReference>
<keyword evidence="3 5" id="KW-0479">Metal-binding</keyword>
<dbReference type="InterPro" id="IPR009078">
    <property type="entry name" value="Ferritin-like_SF"/>
</dbReference>
<organism evidence="8 9">
    <name type="scientific">Gekko japonicus</name>
    <name type="common">Schlegel's Japanese gecko</name>
    <dbReference type="NCBI Taxonomy" id="146911"/>
    <lineage>
        <taxon>Eukaryota</taxon>
        <taxon>Metazoa</taxon>
        <taxon>Chordata</taxon>
        <taxon>Craniata</taxon>
        <taxon>Vertebrata</taxon>
        <taxon>Euteleostomi</taxon>
        <taxon>Lepidosauria</taxon>
        <taxon>Squamata</taxon>
        <taxon>Bifurcata</taxon>
        <taxon>Gekkota</taxon>
        <taxon>Gekkonidae</taxon>
        <taxon>Gekkoninae</taxon>
        <taxon>Gekko</taxon>
    </lineage>
</organism>
<proteinExistence type="inferred from homology"/>
<dbReference type="SUPFAM" id="SSF47240">
    <property type="entry name" value="Ferritin-like"/>
    <property type="match status" value="1"/>
</dbReference>
<dbReference type="RefSeq" id="XP_015278156.1">
    <property type="nucleotide sequence ID" value="XM_015422670.1"/>
</dbReference>
<dbReference type="CDD" id="cd01056">
    <property type="entry name" value="Euk_Ferritin"/>
    <property type="match status" value="1"/>
</dbReference>
<protein>
    <recommendedName>
        <fullName evidence="5">Ferritin</fullName>
    </recommendedName>
</protein>
<keyword evidence="8" id="KW-1185">Reference proteome</keyword>
<evidence type="ECO:0000256" key="2">
    <source>
        <dbReference type="ARBA" id="ARBA00022434"/>
    </source>
</evidence>
<comment type="similarity">
    <text evidence="1 5">Belongs to the ferritin family.</text>
</comment>
<feature type="compositionally biased region" description="Basic and acidic residues" evidence="6">
    <location>
        <begin position="257"/>
        <end position="270"/>
    </location>
</feature>
<dbReference type="PANTHER" id="PTHR11431">
    <property type="entry name" value="FERRITIN"/>
    <property type="match status" value="1"/>
</dbReference>
<evidence type="ECO:0000256" key="1">
    <source>
        <dbReference type="ARBA" id="ARBA00007513"/>
    </source>
</evidence>
<reference evidence="9" key="1">
    <citation type="submission" date="2025-08" db="UniProtKB">
        <authorList>
            <consortium name="RefSeq"/>
        </authorList>
    </citation>
    <scope>IDENTIFICATION</scope>
</reference>
<evidence type="ECO:0000256" key="3">
    <source>
        <dbReference type="ARBA" id="ARBA00022723"/>
    </source>
</evidence>
<dbReference type="InterPro" id="IPR001519">
    <property type="entry name" value="Ferritin"/>
</dbReference>
<evidence type="ECO:0000313" key="9">
    <source>
        <dbReference type="RefSeq" id="XP_015278156.1"/>
    </source>
</evidence>
<dbReference type="Gene3D" id="1.20.1260.10">
    <property type="match status" value="1"/>
</dbReference>
<dbReference type="Proteomes" id="UP000694871">
    <property type="component" value="Unplaced"/>
</dbReference>
<accession>A0ABM1KWR9</accession>
<dbReference type="InterPro" id="IPR012347">
    <property type="entry name" value="Ferritin-like"/>
</dbReference>
<evidence type="ECO:0000256" key="5">
    <source>
        <dbReference type="RuleBase" id="RU361145"/>
    </source>
</evidence>
<evidence type="ECO:0000259" key="7">
    <source>
        <dbReference type="PROSITE" id="PS50905"/>
    </source>
</evidence>
<dbReference type="InterPro" id="IPR008331">
    <property type="entry name" value="Ferritin_DPS_dom"/>
</dbReference>
<dbReference type="Pfam" id="PF00210">
    <property type="entry name" value="Ferritin"/>
    <property type="match status" value="1"/>
</dbReference>
<sequence>MAEPSRKRLKGGLPACTLHRHGRAPRQLVKQNFPPVVEESLCGVTGALLEVAYVFQMLGEIFDRSDMSLPNVSKFFWEQAKEEKEAAEVLIQYQHDRGGLYCTKVIQKPPNVYINGVAAALEVALIQWKMLAGYFEDLYALSIKNSDPHTASTIKKQFLAPKIQKIRLMGDLITNAHRLRSAQGGRGDLENYLIDRLQKELRPDIEAHGRPRTPLQKCAGAAKAMPLLPEEFPQQNDNIKPKYLGPHCYPSQPRWKGLREADQRQGHKWH</sequence>
<comment type="function">
    <text evidence="5">Stores iron in a soluble, non-toxic, readily available form. Important for iron homeostasis. Iron is taken up in the ferrous form and deposited as ferric hydroxides after oxidation.</text>
</comment>
<keyword evidence="2 5" id="KW-0409">Iron storage</keyword>
<evidence type="ECO:0000313" key="8">
    <source>
        <dbReference type="Proteomes" id="UP000694871"/>
    </source>
</evidence>
<dbReference type="GeneID" id="107120029"/>
<evidence type="ECO:0000256" key="6">
    <source>
        <dbReference type="SAM" id="MobiDB-lite"/>
    </source>
</evidence>